<dbReference type="KEGG" id="pchm:VFPPC_15511"/>
<accession>A0A179FYA2</accession>
<dbReference type="EMBL" id="LSBJ02000002">
    <property type="protein sequence ID" value="OAQ69939.1"/>
    <property type="molecule type" value="Genomic_DNA"/>
</dbReference>
<dbReference type="AlphaFoldDB" id="A0A179FYA2"/>
<comment type="caution">
    <text evidence="1">The sequence shown here is derived from an EMBL/GenBank/DDBJ whole genome shotgun (WGS) entry which is preliminary data.</text>
</comment>
<reference evidence="1 2" key="1">
    <citation type="journal article" date="2016" name="PLoS Pathog.">
        <title>Biosynthesis of antibiotic leucinostatins in bio-control fungus Purpureocillium lilacinum and their inhibition on phytophthora revealed by genome mining.</title>
        <authorList>
            <person name="Wang G."/>
            <person name="Liu Z."/>
            <person name="Lin R."/>
            <person name="Li E."/>
            <person name="Mao Z."/>
            <person name="Ling J."/>
            <person name="Yang Y."/>
            <person name="Yin W.B."/>
            <person name="Xie B."/>
        </authorList>
    </citation>
    <scope>NUCLEOTIDE SEQUENCE [LARGE SCALE GENOMIC DNA]</scope>
    <source>
        <strain evidence="1">170</strain>
    </source>
</reference>
<dbReference type="Proteomes" id="UP000078397">
    <property type="component" value="Unassembled WGS sequence"/>
</dbReference>
<gene>
    <name evidence="1" type="ORF">VFPPC_15511</name>
</gene>
<sequence>MAREGVSRILSVAVVTRRGLCAGDDSTSGPPYETYGCKHEVARPIIGKLAASSWQQYIARCECDLDFVKFGSIVQGCEDLNSQLNVIVPVCLLGGLENLAGTGPGQPVTAIKVVPVPDEISQISDAKASPVPRLW</sequence>
<protein>
    <submittedName>
        <fullName evidence="1">Uncharacterized protein</fullName>
    </submittedName>
</protein>
<dbReference type="RefSeq" id="XP_018146476.1">
    <property type="nucleotide sequence ID" value="XM_018293264.1"/>
</dbReference>
<organism evidence="1 2">
    <name type="scientific">Pochonia chlamydosporia 170</name>
    <dbReference type="NCBI Taxonomy" id="1380566"/>
    <lineage>
        <taxon>Eukaryota</taxon>
        <taxon>Fungi</taxon>
        <taxon>Dikarya</taxon>
        <taxon>Ascomycota</taxon>
        <taxon>Pezizomycotina</taxon>
        <taxon>Sordariomycetes</taxon>
        <taxon>Hypocreomycetidae</taxon>
        <taxon>Hypocreales</taxon>
        <taxon>Clavicipitaceae</taxon>
        <taxon>Pochonia</taxon>
    </lineage>
</organism>
<keyword evidence="2" id="KW-1185">Reference proteome</keyword>
<name>A0A179FYA2_METCM</name>
<evidence type="ECO:0000313" key="1">
    <source>
        <dbReference type="EMBL" id="OAQ69939.1"/>
    </source>
</evidence>
<dbReference type="GeneID" id="28857258"/>
<evidence type="ECO:0000313" key="2">
    <source>
        <dbReference type="Proteomes" id="UP000078397"/>
    </source>
</evidence>
<proteinExistence type="predicted"/>